<evidence type="ECO:0000259" key="5">
    <source>
        <dbReference type="PROSITE" id="PS50174"/>
    </source>
</evidence>
<organism evidence="6 7">
    <name type="scientific">Folsomia candida</name>
    <name type="common">Springtail</name>
    <dbReference type="NCBI Taxonomy" id="158441"/>
    <lineage>
        <taxon>Eukaryota</taxon>
        <taxon>Metazoa</taxon>
        <taxon>Ecdysozoa</taxon>
        <taxon>Arthropoda</taxon>
        <taxon>Hexapoda</taxon>
        <taxon>Collembola</taxon>
        <taxon>Entomobryomorpha</taxon>
        <taxon>Isotomoidea</taxon>
        <taxon>Isotomidae</taxon>
        <taxon>Proisotominae</taxon>
        <taxon>Folsomia</taxon>
    </lineage>
</organism>
<evidence type="ECO:0000256" key="3">
    <source>
        <dbReference type="ARBA" id="ARBA00023242"/>
    </source>
</evidence>
<dbReference type="GO" id="GO:0005681">
    <property type="term" value="C:spliceosomal complex"/>
    <property type="evidence" value="ECO:0007669"/>
    <property type="project" value="TreeGrafter"/>
</dbReference>
<dbReference type="PANTHER" id="PTHR15818:SF2">
    <property type="entry name" value="G-PATCH DOMAIN AND KOW MOTIFS-CONTAINING PROTEIN"/>
    <property type="match status" value="1"/>
</dbReference>
<dbReference type="Pfam" id="PF25088">
    <property type="entry name" value="GPKOW_C"/>
    <property type="match status" value="1"/>
</dbReference>
<protein>
    <submittedName>
        <fullName evidence="6">G patch domain and KOW motifs-containing protein</fullName>
    </submittedName>
</protein>
<dbReference type="GO" id="GO:0003676">
    <property type="term" value="F:nucleic acid binding"/>
    <property type="evidence" value="ECO:0007669"/>
    <property type="project" value="InterPro"/>
</dbReference>
<dbReference type="InterPro" id="IPR005824">
    <property type="entry name" value="KOW"/>
</dbReference>
<dbReference type="GO" id="GO:0000398">
    <property type="term" value="P:mRNA splicing, via spliceosome"/>
    <property type="evidence" value="ECO:0007669"/>
    <property type="project" value="InterPro"/>
</dbReference>
<gene>
    <name evidence="6" type="ORF">Fcan01_09149</name>
</gene>
<dbReference type="STRING" id="158441.A0A226EE97"/>
<reference evidence="6 7" key="1">
    <citation type="submission" date="2015-12" db="EMBL/GenBank/DDBJ databases">
        <title>The genome of Folsomia candida.</title>
        <authorList>
            <person name="Faddeeva A."/>
            <person name="Derks M.F."/>
            <person name="Anvar Y."/>
            <person name="Smit S."/>
            <person name="Van Straalen N."/>
            <person name="Roelofs D."/>
        </authorList>
    </citation>
    <scope>NUCLEOTIDE SEQUENCE [LARGE SCALE GENOMIC DNA]</scope>
    <source>
        <strain evidence="6 7">VU population</strain>
        <tissue evidence="6">Whole body</tissue>
    </source>
</reference>
<feature type="compositionally biased region" description="Basic and acidic residues" evidence="4">
    <location>
        <begin position="333"/>
        <end position="349"/>
    </location>
</feature>
<comment type="subcellular location">
    <subcellularLocation>
        <location evidence="1">Nucleus</location>
    </subcellularLocation>
</comment>
<dbReference type="PROSITE" id="PS50174">
    <property type="entry name" value="G_PATCH"/>
    <property type="match status" value="1"/>
</dbReference>
<dbReference type="InterPro" id="IPR045166">
    <property type="entry name" value="Spp2-like"/>
</dbReference>
<proteinExistence type="inferred from homology"/>
<name>A0A226EE97_FOLCA</name>
<dbReference type="SMART" id="SM00739">
    <property type="entry name" value="KOW"/>
    <property type="match status" value="2"/>
</dbReference>
<feature type="domain" description="G-patch" evidence="5">
    <location>
        <begin position="162"/>
        <end position="232"/>
    </location>
</feature>
<feature type="region of interest" description="Disordered" evidence="4">
    <location>
        <begin position="333"/>
        <end position="391"/>
    </location>
</feature>
<evidence type="ECO:0000256" key="2">
    <source>
        <dbReference type="ARBA" id="ARBA00010966"/>
    </source>
</evidence>
<feature type="compositionally biased region" description="Basic and acidic residues" evidence="4">
    <location>
        <begin position="15"/>
        <end position="28"/>
    </location>
</feature>
<dbReference type="PANTHER" id="PTHR15818">
    <property type="entry name" value="G PATCH AND KOW-CONTAINING"/>
    <property type="match status" value="1"/>
</dbReference>
<keyword evidence="7" id="KW-1185">Reference proteome</keyword>
<dbReference type="InterPro" id="IPR026822">
    <property type="entry name" value="Spp2/MOS2_G-patch"/>
</dbReference>
<evidence type="ECO:0000313" key="7">
    <source>
        <dbReference type="Proteomes" id="UP000198287"/>
    </source>
</evidence>
<feature type="compositionally biased region" description="Basic residues" evidence="4">
    <location>
        <begin position="380"/>
        <end position="391"/>
    </location>
</feature>
<keyword evidence="3" id="KW-0539">Nucleus</keyword>
<comment type="similarity">
    <text evidence="2">Belongs to the MOS2 family.</text>
</comment>
<sequence length="511" mass="57493">MISIKFSKTKGPSRVLKDSKLRDDSTRDLDEETDFVTSVDKRQIHGTKKKEVKLPLVIPLITKNEWRMDMDRRAEEAAAAAAAKSTEDKPAVKKEDVKLSLEDQAIQELLGVSANNKVEDDPEHIPLLLQNQVPKGFEEEENMDVSLRPEMSTLEDYEKIPIEEFGMAMLRGMGWSKTEGIGLKNKQYANLFPFTVSTTHCNEGSSFLSFRHIEIVEPQLRPKGLGLGATISTQVQNGIQNSSGPASGKDKKEELLFKIGAGACIQRGADKGMYGRVEAFDEDNNRVVIKLAINGKMSTVSKFHIVLVTESDYKGKSKVLNYDQYSEYKEIHDAKDKDRMNREAAEREVAAAASSSSSDKRRSKHKSSKRDDDYYNSSHKSSHHSSSKSRNWVRPHLKVRFIDKKYKHGKYYEKKFVVEDVIGHDRFILRSDGGGSTFLEDITTSQVETVIPKQTGAAVCILEGRQKGRIGELVERNRSQEVAIVKIPDGAVVELSYDDICEFVGDPEDYY</sequence>
<dbReference type="Pfam" id="PF12656">
    <property type="entry name" value="G-patch_2"/>
    <property type="match status" value="1"/>
</dbReference>
<comment type="caution">
    <text evidence="6">The sequence shown here is derived from an EMBL/GenBank/DDBJ whole genome shotgun (WGS) entry which is preliminary data.</text>
</comment>
<evidence type="ECO:0000256" key="4">
    <source>
        <dbReference type="SAM" id="MobiDB-lite"/>
    </source>
</evidence>
<evidence type="ECO:0000313" key="6">
    <source>
        <dbReference type="EMBL" id="OXA55852.1"/>
    </source>
</evidence>
<feature type="region of interest" description="Disordered" evidence="4">
    <location>
        <begin position="1"/>
        <end position="30"/>
    </location>
</feature>
<evidence type="ECO:0000256" key="1">
    <source>
        <dbReference type="ARBA" id="ARBA00004123"/>
    </source>
</evidence>
<accession>A0A226EE97</accession>
<dbReference type="AlphaFoldDB" id="A0A226EE97"/>
<dbReference type="Proteomes" id="UP000198287">
    <property type="component" value="Unassembled WGS sequence"/>
</dbReference>
<dbReference type="EMBL" id="LNIX01000004">
    <property type="protein sequence ID" value="OXA55852.1"/>
    <property type="molecule type" value="Genomic_DNA"/>
</dbReference>
<dbReference type="OMA" id="AHKDKEK"/>
<dbReference type="InterPro" id="IPR000467">
    <property type="entry name" value="G_patch_dom"/>
</dbReference>
<dbReference type="OrthoDB" id="5577072at2759"/>